<evidence type="ECO:0000313" key="10">
    <source>
        <dbReference type="EMBL" id="KRM09878.1"/>
    </source>
</evidence>
<dbReference type="InterPro" id="IPR011701">
    <property type="entry name" value="MFS"/>
</dbReference>
<dbReference type="eggNOG" id="COG2814">
    <property type="taxonomic scope" value="Bacteria"/>
</dbReference>
<keyword evidence="5 8" id="KW-0812">Transmembrane</keyword>
<evidence type="ECO:0000256" key="1">
    <source>
        <dbReference type="ARBA" id="ARBA00004651"/>
    </source>
</evidence>
<keyword evidence="6 8" id="KW-1133">Transmembrane helix</keyword>
<keyword evidence="4" id="KW-1003">Cell membrane</keyword>
<feature type="transmembrane region" description="Helical" evidence="8">
    <location>
        <begin position="331"/>
        <end position="352"/>
    </location>
</feature>
<dbReference type="GO" id="GO:0005886">
    <property type="term" value="C:plasma membrane"/>
    <property type="evidence" value="ECO:0007669"/>
    <property type="project" value="UniProtKB-SubCell"/>
</dbReference>
<evidence type="ECO:0000256" key="5">
    <source>
        <dbReference type="ARBA" id="ARBA00022692"/>
    </source>
</evidence>
<accession>A0A0R1W3K0</accession>
<dbReference type="PROSITE" id="PS50850">
    <property type="entry name" value="MFS"/>
    <property type="match status" value="1"/>
</dbReference>
<gene>
    <name evidence="10" type="ORF">FD16_GL001540</name>
</gene>
<evidence type="ECO:0000256" key="4">
    <source>
        <dbReference type="ARBA" id="ARBA00022475"/>
    </source>
</evidence>
<evidence type="ECO:0000256" key="8">
    <source>
        <dbReference type="SAM" id="Phobius"/>
    </source>
</evidence>
<dbReference type="InterPro" id="IPR036259">
    <property type="entry name" value="MFS_trans_sf"/>
</dbReference>
<feature type="transmembrane region" description="Helical" evidence="8">
    <location>
        <begin position="52"/>
        <end position="72"/>
    </location>
</feature>
<dbReference type="NCBIfam" id="TIGR00711">
    <property type="entry name" value="efflux_EmrB"/>
    <property type="match status" value="1"/>
</dbReference>
<dbReference type="InterPro" id="IPR004638">
    <property type="entry name" value="EmrB-like"/>
</dbReference>
<feature type="transmembrane region" description="Helical" evidence="8">
    <location>
        <begin position="79"/>
        <end position="97"/>
    </location>
</feature>
<keyword evidence="11" id="KW-1185">Reference proteome</keyword>
<sequence length="380" mass="41166">MDNTNLISKKTQMVAWIIVFGAMAPMLDTTMINIAINNLSNSFHVSITTVQWTVTCYLLATGIAIPFSSWLLNKFDGKSLFIFSEALFGIGSLLAAISPNIHFLIAMRLIQGFADGLITPLLINLIVQLAGTEVIGQLMATVGLPIILGPLLGPVIGGIIIKLLSWHWIFWVNVPITIISVILIDLKMPSFPPKKKNTQIDLVGIGLLVLISSSIIYGIVQASNKGTFSNRITTISCTVGIAAIIIYVIWAIVQKSKVVLPLNLFKFHPFVGASIGIFISGLFLNGAMLLLPLYFQNVRHMSVIEAALALIPQGVSMLISRPFVGRLTDKIGAKYVALVSILITFLGTIPFFGSPKEHHTGLSPLSCSFVVLVLVGSRCR</sequence>
<evidence type="ECO:0000313" key="11">
    <source>
        <dbReference type="Proteomes" id="UP000051820"/>
    </source>
</evidence>
<dbReference type="PATRIC" id="fig|1423807.3.peg.1578"/>
<feature type="transmembrane region" description="Helical" evidence="8">
    <location>
        <begin position="167"/>
        <end position="188"/>
    </location>
</feature>
<dbReference type="PANTHER" id="PTHR42718:SF9">
    <property type="entry name" value="MAJOR FACILITATOR SUPERFAMILY MULTIDRUG TRANSPORTER MFSC"/>
    <property type="match status" value="1"/>
</dbReference>
<evidence type="ECO:0000256" key="3">
    <source>
        <dbReference type="ARBA" id="ARBA00022448"/>
    </source>
</evidence>
<keyword evidence="3" id="KW-0813">Transport</keyword>
<dbReference type="Proteomes" id="UP000051820">
    <property type="component" value="Unassembled WGS sequence"/>
</dbReference>
<feature type="transmembrane region" description="Helical" evidence="8">
    <location>
        <begin position="358"/>
        <end position="376"/>
    </location>
</feature>
<dbReference type="AlphaFoldDB" id="A0A0R1W3K0"/>
<evidence type="ECO:0000256" key="2">
    <source>
        <dbReference type="ARBA" id="ARBA00008537"/>
    </source>
</evidence>
<evidence type="ECO:0000256" key="7">
    <source>
        <dbReference type="ARBA" id="ARBA00023136"/>
    </source>
</evidence>
<dbReference type="GO" id="GO:0022857">
    <property type="term" value="F:transmembrane transporter activity"/>
    <property type="evidence" value="ECO:0007669"/>
    <property type="project" value="InterPro"/>
</dbReference>
<comment type="subcellular location">
    <subcellularLocation>
        <location evidence="1">Cell membrane</location>
        <topology evidence="1">Multi-pass membrane protein</topology>
    </subcellularLocation>
</comment>
<reference evidence="10 11" key="1">
    <citation type="journal article" date="2015" name="Genome Announc.">
        <title>Expanding the biotechnology potential of lactobacilli through comparative genomics of 213 strains and associated genera.</title>
        <authorList>
            <person name="Sun Z."/>
            <person name="Harris H.M."/>
            <person name="McCann A."/>
            <person name="Guo C."/>
            <person name="Argimon S."/>
            <person name="Zhang W."/>
            <person name="Yang X."/>
            <person name="Jeffery I.B."/>
            <person name="Cooney J.C."/>
            <person name="Kagawa T.F."/>
            <person name="Liu W."/>
            <person name="Song Y."/>
            <person name="Salvetti E."/>
            <person name="Wrobel A."/>
            <person name="Rasinkangas P."/>
            <person name="Parkhill J."/>
            <person name="Rea M.C."/>
            <person name="O'Sullivan O."/>
            <person name="Ritari J."/>
            <person name="Douillard F.P."/>
            <person name="Paul Ross R."/>
            <person name="Yang R."/>
            <person name="Briner A.E."/>
            <person name="Felis G.E."/>
            <person name="de Vos W.M."/>
            <person name="Barrangou R."/>
            <person name="Klaenhammer T.R."/>
            <person name="Caufield P.W."/>
            <person name="Cui Y."/>
            <person name="Zhang H."/>
            <person name="O'Toole P.W."/>
        </authorList>
    </citation>
    <scope>NUCLEOTIDE SEQUENCE [LARGE SCALE GENOMIC DNA]</scope>
    <source>
        <strain evidence="10 11">DSM 5007</strain>
    </source>
</reference>
<comment type="similarity">
    <text evidence="2">Belongs to the major facilitator superfamily. EmrB family.</text>
</comment>
<protein>
    <submittedName>
        <fullName evidence="10">EmrB QacA subfamily drug resistance transporter</fullName>
    </submittedName>
</protein>
<dbReference type="PANTHER" id="PTHR42718">
    <property type="entry name" value="MAJOR FACILITATOR SUPERFAMILY MULTIDRUG TRANSPORTER MFSC"/>
    <property type="match status" value="1"/>
</dbReference>
<dbReference type="Pfam" id="PF07690">
    <property type="entry name" value="MFS_1"/>
    <property type="match status" value="1"/>
</dbReference>
<feature type="transmembrane region" description="Helical" evidence="8">
    <location>
        <begin position="232"/>
        <end position="253"/>
    </location>
</feature>
<name>A0A0R1W3K0_9LACO</name>
<organism evidence="10 11">
    <name type="scientific">Paucilactobacillus suebicus DSM 5007 = KCTC 3549</name>
    <dbReference type="NCBI Taxonomy" id="1423807"/>
    <lineage>
        <taxon>Bacteria</taxon>
        <taxon>Bacillati</taxon>
        <taxon>Bacillota</taxon>
        <taxon>Bacilli</taxon>
        <taxon>Lactobacillales</taxon>
        <taxon>Lactobacillaceae</taxon>
        <taxon>Paucilactobacillus</taxon>
    </lineage>
</organism>
<feature type="transmembrane region" description="Helical" evidence="8">
    <location>
        <begin position="138"/>
        <end position="161"/>
    </location>
</feature>
<dbReference type="SUPFAM" id="SSF103473">
    <property type="entry name" value="MFS general substrate transporter"/>
    <property type="match status" value="1"/>
</dbReference>
<evidence type="ECO:0000259" key="9">
    <source>
        <dbReference type="PROSITE" id="PS50850"/>
    </source>
</evidence>
<dbReference type="Gene3D" id="1.20.1250.20">
    <property type="entry name" value="MFS general substrate transporter like domains"/>
    <property type="match status" value="2"/>
</dbReference>
<dbReference type="InterPro" id="IPR020846">
    <property type="entry name" value="MFS_dom"/>
</dbReference>
<feature type="domain" description="Major facilitator superfamily (MFS) profile" evidence="9">
    <location>
        <begin position="14"/>
        <end position="380"/>
    </location>
</feature>
<keyword evidence="7 8" id="KW-0472">Membrane</keyword>
<dbReference type="STRING" id="1423807.FD16_GL001540"/>
<proteinExistence type="inferred from homology"/>
<dbReference type="EMBL" id="AZGF01000034">
    <property type="protein sequence ID" value="KRM09878.1"/>
    <property type="molecule type" value="Genomic_DNA"/>
</dbReference>
<comment type="caution">
    <text evidence="10">The sequence shown here is derived from an EMBL/GenBank/DDBJ whole genome shotgun (WGS) entry which is preliminary data.</text>
</comment>
<evidence type="ECO:0000256" key="6">
    <source>
        <dbReference type="ARBA" id="ARBA00022989"/>
    </source>
</evidence>
<feature type="transmembrane region" description="Helical" evidence="8">
    <location>
        <begin position="273"/>
        <end position="295"/>
    </location>
</feature>
<feature type="transmembrane region" description="Helical" evidence="8">
    <location>
        <begin position="12"/>
        <end position="32"/>
    </location>
</feature>
<feature type="transmembrane region" description="Helical" evidence="8">
    <location>
        <begin position="200"/>
        <end position="220"/>
    </location>
</feature>